<dbReference type="NCBIfam" id="TIGR01256">
    <property type="entry name" value="modA"/>
    <property type="match status" value="1"/>
</dbReference>
<keyword evidence="6" id="KW-1185">Reference proteome</keyword>
<organism evidence="5 6">
    <name type="scientific">Microbacterium capsulatum</name>
    <dbReference type="NCBI Taxonomy" id="3041921"/>
    <lineage>
        <taxon>Bacteria</taxon>
        <taxon>Bacillati</taxon>
        <taxon>Actinomycetota</taxon>
        <taxon>Actinomycetes</taxon>
        <taxon>Micrococcales</taxon>
        <taxon>Microbacteriaceae</taxon>
        <taxon>Microbacterium</taxon>
    </lineage>
</organism>
<dbReference type="Gene3D" id="3.40.190.10">
    <property type="entry name" value="Periplasmic binding protein-like II"/>
    <property type="match status" value="2"/>
</dbReference>
<evidence type="ECO:0000313" key="6">
    <source>
        <dbReference type="Proteomes" id="UP001230289"/>
    </source>
</evidence>
<sequence length="267" mass="26244">MIRRSLSVAATVLAAALALTACSGGPSTTASTSASPTSTKAALSGDLTVFAAASLSGAFAKISTAFEAENPGVHVRPITYDGSSVLATQIIAGAPVDVFASADQKNMDKVAQAGLAPDATVFTTNVLQIAVAAGNPHHVKDLRALADPALKVVLCAPAVPCGSAAKTLLDAAGVALTPASEEQNVTAVLAKVKSGEADAGLVYTTDVKAAGTAVTGVAIPGADKATNAYPIAVVKGAQNPAAAAAFVAFVHSAAAQRILEELGFGAP</sequence>
<evidence type="ECO:0000313" key="5">
    <source>
        <dbReference type="EMBL" id="MDQ4215304.1"/>
    </source>
</evidence>
<feature type="signal peptide" evidence="4">
    <location>
        <begin position="1"/>
        <end position="23"/>
    </location>
</feature>
<evidence type="ECO:0000256" key="3">
    <source>
        <dbReference type="ARBA" id="ARBA00022729"/>
    </source>
</evidence>
<dbReference type="PANTHER" id="PTHR30632">
    <property type="entry name" value="MOLYBDATE-BINDING PERIPLASMIC PROTEIN"/>
    <property type="match status" value="1"/>
</dbReference>
<dbReference type="InterPro" id="IPR050682">
    <property type="entry name" value="ModA/WtpA"/>
</dbReference>
<keyword evidence="2" id="KW-0479">Metal-binding</keyword>
<evidence type="ECO:0000256" key="4">
    <source>
        <dbReference type="SAM" id="SignalP"/>
    </source>
</evidence>
<dbReference type="Pfam" id="PF13531">
    <property type="entry name" value="SBP_bac_11"/>
    <property type="match status" value="1"/>
</dbReference>
<dbReference type="PIRSF" id="PIRSF004846">
    <property type="entry name" value="ModA"/>
    <property type="match status" value="1"/>
</dbReference>
<protein>
    <submittedName>
        <fullName evidence="5">Molybdate ABC transporter substrate-binding protein</fullName>
    </submittedName>
</protein>
<gene>
    <name evidence="5" type="primary">modA</name>
    <name evidence="5" type="ORF">RBR11_15405</name>
</gene>
<reference evidence="5 6" key="1">
    <citation type="submission" date="2023-08" db="EMBL/GenBank/DDBJ databases">
        <title>Microbacterium sp. nov., isolated from a waste landfill.</title>
        <authorList>
            <person name="Wen W."/>
        </authorList>
    </citation>
    <scope>NUCLEOTIDE SEQUENCE [LARGE SCALE GENOMIC DNA]</scope>
    <source>
        <strain evidence="5 6">ASV81</strain>
    </source>
</reference>
<dbReference type="PANTHER" id="PTHR30632:SF0">
    <property type="entry name" value="SULFATE-BINDING PROTEIN"/>
    <property type="match status" value="1"/>
</dbReference>
<dbReference type="Proteomes" id="UP001230289">
    <property type="component" value="Unassembled WGS sequence"/>
</dbReference>
<evidence type="ECO:0000256" key="1">
    <source>
        <dbReference type="ARBA" id="ARBA00009175"/>
    </source>
</evidence>
<proteinExistence type="inferred from homology"/>
<dbReference type="RefSeq" id="WP_308490258.1">
    <property type="nucleotide sequence ID" value="NZ_JAVFCB010000009.1"/>
</dbReference>
<dbReference type="InterPro" id="IPR005950">
    <property type="entry name" value="ModA"/>
</dbReference>
<dbReference type="PROSITE" id="PS51257">
    <property type="entry name" value="PROKAR_LIPOPROTEIN"/>
    <property type="match status" value="1"/>
</dbReference>
<comment type="caution">
    <text evidence="5">The sequence shown here is derived from an EMBL/GenBank/DDBJ whole genome shotgun (WGS) entry which is preliminary data.</text>
</comment>
<comment type="similarity">
    <text evidence="1">Belongs to the bacterial solute-binding protein ModA family.</text>
</comment>
<keyword evidence="3 4" id="KW-0732">Signal</keyword>
<name>A0ABU0XJI2_9MICO</name>
<feature type="chain" id="PRO_5045488400" evidence="4">
    <location>
        <begin position="24"/>
        <end position="267"/>
    </location>
</feature>
<dbReference type="EMBL" id="JAVFCB010000009">
    <property type="protein sequence ID" value="MDQ4215304.1"/>
    <property type="molecule type" value="Genomic_DNA"/>
</dbReference>
<evidence type="ECO:0000256" key="2">
    <source>
        <dbReference type="ARBA" id="ARBA00022723"/>
    </source>
</evidence>
<dbReference type="SUPFAM" id="SSF53850">
    <property type="entry name" value="Periplasmic binding protein-like II"/>
    <property type="match status" value="1"/>
</dbReference>
<accession>A0ABU0XJI2</accession>